<keyword evidence="3" id="KW-1185">Reference proteome</keyword>
<sequence length="243" mass="27161">MKAACETLRTLPATISTEFVLKSLPPTNNSDLSFLIAQTVNAAAKLMTCEALSWTLQSSFTTYHRCIAHQHIELLWSGPKPDSQITARRIDQVLYDLIANAKQEILLITFAAAKIERLVNELINAKKRGVNIRLILEFEQSSEGQLSYDALKAFPSSLVAGIQVYYWPLENRERNHAGRPGKLHAKIAVVDDEVLVTSANLTDDAFNRNLEVGVLIHEATFQAKIKSYFDHLVTAKVICKLKN</sequence>
<dbReference type="PANTHER" id="PTHR21248">
    <property type="entry name" value="CARDIOLIPIN SYNTHASE"/>
    <property type="match status" value="1"/>
</dbReference>
<dbReference type="InterPro" id="IPR047955">
    <property type="entry name" value="DrmC-like"/>
</dbReference>
<dbReference type="InterPro" id="IPR001736">
    <property type="entry name" value="PLipase_D/transphosphatidylase"/>
</dbReference>
<dbReference type="EMBL" id="CP073754">
    <property type="protein sequence ID" value="QWF69691.1"/>
    <property type="molecule type" value="Genomic_DNA"/>
</dbReference>
<dbReference type="InterPro" id="IPR025202">
    <property type="entry name" value="PLD-like_dom"/>
</dbReference>
<evidence type="ECO:0000313" key="3">
    <source>
        <dbReference type="Proteomes" id="UP000676649"/>
    </source>
</evidence>
<dbReference type="SUPFAM" id="SSF56024">
    <property type="entry name" value="Phospholipase D/nuclease"/>
    <property type="match status" value="1"/>
</dbReference>
<dbReference type="GO" id="GO:0032049">
    <property type="term" value="P:cardiolipin biosynthetic process"/>
    <property type="evidence" value="ECO:0007669"/>
    <property type="project" value="UniProtKB-ARBA"/>
</dbReference>
<dbReference type="PANTHER" id="PTHR21248:SF22">
    <property type="entry name" value="PHOSPHOLIPASE D"/>
    <property type="match status" value="1"/>
</dbReference>
<dbReference type="PROSITE" id="PS50035">
    <property type="entry name" value="PLD"/>
    <property type="match status" value="1"/>
</dbReference>
<dbReference type="Proteomes" id="UP000676649">
    <property type="component" value="Chromosome"/>
</dbReference>
<gene>
    <name evidence="2" type="primary">drmC</name>
    <name evidence="2" type="ORF">KEF85_09915</name>
</gene>
<dbReference type="SMART" id="SM00155">
    <property type="entry name" value="PLDc"/>
    <property type="match status" value="1"/>
</dbReference>
<name>A0A975MKV9_9GAMM</name>
<proteinExistence type="predicted"/>
<dbReference type="Gene3D" id="3.30.870.10">
    <property type="entry name" value="Endonuclease Chain A"/>
    <property type="match status" value="1"/>
</dbReference>
<dbReference type="NCBIfam" id="NF038319">
    <property type="entry name" value="DISARM_DrmC_I"/>
    <property type="match status" value="1"/>
</dbReference>
<accession>A0A975MKV9</accession>
<dbReference type="GO" id="GO:0030572">
    <property type="term" value="F:phosphatidyltransferase activity"/>
    <property type="evidence" value="ECO:0007669"/>
    <property type="project" value="UniProtKB-ARBA"/>
</dbReference>
<dbReference type="AlphaFoldDB" id="A0A975MKV9"/>
<dbReference type="KEGG" id="mpad:KEF85_09915"/>
<evidence type="ECO:0000259" key="1">
    <source>
        <dbReference type="PROSITE" id="PS50035"/>
    </source>
</evidence>
<feature type="domain" description="PLD phosphodiesterase" evidence="1">
    <location>
        <begin position="179"/>
        <end position="205"/>
    </location>
</feature>
<dbReference type="CDD" id="cd09132">
    <property type="entry name" value="PLDc_unchar4"/>
    <property type="match status" value="1"/>
</dbReference>
<organism evidence="2 3">
    <name type="scientific">Methylomonas paludis</name>
    <dbReference type="NCBI Taxonomy" id="1173101"/>
    <lineage>
        <taxon>Bacteria</taxon>
        <taxon>Pseudomonadati</taxon>
        <taxon>Pseudomonadota</taxon>
        <taxon>Gammaproteobacteria</taxon>
        <taxon>Methylococcales</taxon>
        <taxon>Methylococcaceae</taxon>
        <taxon>Methylomonas</taxon>
    </lineage>
</organism>
<reference evidence="2" key="1">
    <citation type="submission" date="2021-04" db="EMBL/GenBank/DDBJ databases">
        <title>Draft genome sequence data of methanotrophic Methylovulum sp. strain S1L and Methylomonas sp. strain S2AM isolated from boreal lake water columns.</title>
        <authorList>
            <person name="Rissanen A.J."/>
            <person name="Mangayil R."/>
            <person name="Svenning M.M."/>
            <person name="Khanongnuch R."/>
        </authorList>
    </citation>
    <scope>NUCLEOTIDE SEQUENCE</scope>
    <source>
        <strain evidence="2">S2AM</strain>
    </source>
</reference>
<dbReference type="Pfam" id="PF13091">
    <property type="entry name" value="PLDc_2"/>
    <property type="match status" value="1"/>
</dbReference>
<protein>
    <submittedName>
        <fullName evidence="2">DISARM system phospholipase D-like protein DrmC</fullName>
    </submittedName>
</protein>
<evidence type="ECO:0000313" key="2">
    <source>
        <dbReference type="EMBL" id="QWF69691.1"/>
    </source>
</evidence>